<feature type="domain" description="Nudix hydrolase" evidence="1">
    <location>
        <begin position="134"/>
        <end position="301"/>
    </location>
</feature>
<dbReference type="GO" id="GO:0004452">
    <property type="term" value="F:isopentenyl-diphosphate delta-isomerase activity"/>
    <property type="evidence" value="ECO:0007669"/>
    <property type="project" value="TreeGrafter"/>
</dbReference>
<dbReference type="AlphaFoldDB" id="A0A7J7IFX7"/>
<keyword evidence="3" id="KW-1185">Reference proteome</keyword>
<protein>
    <recommendedName>
        <fullName evidence="1">Nudix hydrolase domain-containing protein</fullName>
    </recommendedName>
</protein>
<dbReference type="InterPro" id="IPR000086">
    <property type="entry name" value="NUDIX_hydrolase_dom"/>
</dbReference>
<dbReference type="CDD" id="cd04692">
    <property type="entry name" value="NUDIX_Hydrolase"/>
    <property type="match status" value="1"/>
</dbReference>
<organism evidence="2 3">
    <name type="scientific">Cyanidiococcus yangmingshanensis</name>
    <dbReference type="NCBI Taxonomy" id="2690220"/>
    <lineage>
        <taxon>Eukaryota</taxon>
        <taxon>Rhodophyta</taxon>
        <taxon>Bangiophyceae</taxon>
        <taxon>Cyanidiales</taxon>
        <taxon>Cyanidiaceae</taxon>
        <taxon>Cyanidiococcus</taxon>
    </lineage>
</organism>
<dbReference type="SUPFAM" id="SSF55811">
    <property type="entry name" value="Nudix"/>
    <property type="match status" value="1"/>
</dbReference>
<dbReference type="OrthoDB" id="510307at2759"/>
<accession>A0A7J7IFX7</accession>
<reference evidence="2 3" key="1">
    <citation type="journal article" date="2020" name="J. Phycol.">
        <title>Comparative genome analysis reveals Cyanidiococcus gen. nov., a new extremophilic red algal genus sister to Cyanidioschyzon (Cyanidioschyzonaceae, Rhodophyta).</title>
        <authorList>
            <person name="Liu S.-L."/>
            <person name="Chiang Y.-R."/>
            <person name="Yoon H.S."/>
            <person name="Fu H.-Y."/>
        </authorList>
    </citation>
    <scope>NUCLEOTIDE SEQUENCE [LARGE SCALE GENOMIC DNA]</scope>
    <source>
        <strain evidence="2 3">THAL066</strain>
    </source>
</reference>
<evidence type="ECO:0000313" key="2">
    <source>
        <dbReference type="EMBL" id="KAF6002016.1"/>
    </source>
</evidence>
<dbReference type="Proteomes" id="UP000530660">
    <property type="component" value="Unassembled WGS sequence"/>
</dbReference>
<dbReference type="EMBL" id="VWRR01000012">
    <property type="protein sequence ID" value="KAF6002016.1"/>
    <property type="molecule type" value="Genomic_DNA"/>
</dbReference>
<dbReference type="Gene3D" id="3.90.79.10">
    <property type="entry name" value="Nucleoside Triphosphate Pyrophosphohydrolase"/>
    <property type="match status" value="1"/>
</dbReference>
<evidence type="ECO:0000259" key="1">
    <source>
        <dbReference type="PROSITE" id="PS51462"/>
    </source>
</evidence>
<dbReference type="PROSITE" id="PS51462">
    <property type="entry name" value="NUDIX"/>
    <property type="match status" value="1"/>
</dbReference>
<dbReference type="Pfam" id="PF00293">
    <property type="entry name" value="NUDIX"/>
    <property type="match status" value="1"/>
</dbReference>
<dbReference type="GO" id="GO:0005737">
    <property type="term" value="C:cytoplasm"/>
    <property type="evidence" value="ECO:0007669"/>
    <property type="project" value="TreeGrafter"/>
</dbReference>
<comment type="caution">
    <text evidence="2">The sequence shown here is derived from an EMBL/GenBank/DDBJ whole genome shotgun (WGS) entry which is preliminary data.</text>
</comment>
<name>A0A7J7IFX7_9RHOD</name>
<dbReference type="PANTHER" id="PTHR10885:SF20">
    <property type="entry name" value="NUDIX HYDROLASE DOMAIN-CONTAINING PROTEIN"/>
    <property type="match status" value="1"/>
</dbReference>
<evidence type="ECO:0000313" key="3">
    <source>
        <dbReference type="Proteomes" id="UP000530660"/>
    </source>
</evidence>
<gene>
    <name evidence="2" type="ORF">F1559_003315</name>
</gene>
<sequence>MEDVTSYELLVYELGKLRQFMRGLCRHMDCVERNTRESVMFMLLHTQLSAAAAHARKDLGVCAAADNPDSIWRSNTVSGGWLATELVGARSATTAIAPPPDDWDELLDVIDPTDLTGTRVIARRDRFRIHREGLLHRSVHVCVLRPPPSWRGDVVSLRDTNYTLLLQQRSKSKAIAPACWDLSCAEHVLTGEDFEEAALRGLREELGLEVSQTTAAAVLLPLDDGEPALQLYDYPEVGLTDYEWNRIYALIVSDGDCETCRGLASLQLEKAEVTGVRWITRDALYFELEDDTKHFTPWFRDQARKHLLPERAHGSET</sequence>
<dbReference type="PANTHER" id="PTHR10885">
    <property type="entry name" value="ISOPENTENYL-DIPHOSPHATE DELTA-ISOMERASE"/>
    <property type="match status" value="1"/>
</dbReference>
<proteinExistence type="predicted"/>
<dbReference type="GO" id="GO:0009240">
    <property type="term" value="P:isopentenyl diphosphate biosynthetic process"/>
    <property type="evidence" value="ECO:0007669"/>
    <property type="project" value="TreeGrafter"/>
</dbReference>
<dbReference type="InterPro" id="IPR015797">
    <property type="entry name" value="NUDIX_hydrolase-like_dom_sf"/>
</dbReference>